<dbReference type="GO" id="GO:0006308">
    <property type="term" value="P:DNA catabolic process"/>
    <property type="evidence" value="ECO:0007669"/>
    <property type="project" value="UniProtKB-UniRule"/>
</dbReference>
<dbReference type="InterPro" id="IPR025824">
    <property type="entry name" value="OB-fold_nuc-bd_dom"/>
</dbReference>
<dbReference type="CDD" id="cd04489">
    <property type="entry name" value="ExoVII_LU_OBF"/>
    <property type="match status" value="1"/>
</dbReference>
<accession>A0A4R3VC07</accession>
<dbReference type="Pfam" id="PF02601">
    <property type="entry name" value="Exonuc_VII_L"/>
    <property type="match status" value="1"/>
</dbReference>
<comment type="similarity">
    <text evidence="5 6">Belongs to the XseA family.</text>
</comment>
<comment type="subcellular location">
    <subcellularLocation>
        <location evidence="5 6">Cytoplasm</location>
    </subcellularLocation>
</comment>
<dbReference type="Pfam" id="PF13742">
    <property type="entry name" value="tRNA_anti_2"/>
    <property type="match status" value="1"/>
</dbReference>
<evidence type="ECO:0000256" key="3">
    <source>
        <dbReference type="ARBA" id="ARBA00022801"/>
    </source>
</evidence>
<dbReference type="PANTHER" id="PTHR30008">
    <property type="entry name" value="EXODEOXYRIBONUCLEASE 7 LARGE SUBUNIT"/>
    <property type="match status" value="1"/>
</dbReference>
<evidence type="ECO:0000256" key="1">
    <source>
        <dbReference type="ARBA" id="ARBA00022490"/>
    </source>
</evidence>
<dbReference type="RefSeq" id="WP_132474331.1">
    <property type="nucleotide sequence ID" value="NZ_JBHRVM010000001.1"/>
</dbReference>
<dbReference type="OrthoDB" id="9802795at2"/>
<dbReference type="GO" id="GO:0005737">
    <property type="term" value="C:cytoplasm"/>
    <property type="evidence" value="ECO:0007669"/>
    <property type="project" value="UniProtKB-SubCell"/>
</dbReference>
<evidence type="ECO:0000313" key="9">
    <source>
        <dbReference type="EMBL" id="TCV01641.1"/>
    </source>
</evidence>
<evidence type="ECO:0000313" key="10">
    <source>
        <dbReference type="Proteomes" id="UP000294692"/>
    </source>
</evidence>
<keyword evidence="4 5" id="KW-0269">Exonuclease</keyword>
<dbReference type="InterPro" id="IPR003753">
    <property type="entry name" value="Exonuc_VII_L"/>
</dbReference>
<dbReference type="GO" id="GO:0003676">
    <property type="term" value="F:nucleic acid binding"/>
    <property type="evidence" value="ECO:0007669"/>
    <property type="project" value="InterPro"/>
</dbReference>
<dbReference type="PANTHER" id="PTHR30008:SF0">
    <property type="entry name" value="EXODEOXYRIBONUCLEASE 7 LARGE SUBUNIT"/>
    <property type="match status" value="1"/>
</dbReference>
<gene>
    <name evidence="5" type="primary">xseA</name>
    <name evidence="9" type="ORF">EV686_102354</name>
</gene>
<dbReference type="EMBL" id="SMBX01000002">
    <property type="protein sequence ID" value="TCV01641.1"/>
    <property type="molecule type" value="Genomic_DNA"/>
</dbReference>
<organism evidence="9 10">
    <name type="scientific">Paracandidimonas soli</name>
    <dbReference type="NCBI Taxonomy" id="1917182"/>
    <lineage>
        <taxon>Bacteria</taxon>
        <taxon>Pseudomonadati</taxon>
        <taxon>Pseudomonadota</taxon>
        <taxon>Betaproteobacteria</taxon>
        <taxon>Burkholderiales</taxon>
        <taxon>Alcaligenaceae</taxon>
        <taxon>Paracandidimonas</taxon>
    </lineage>
</organism>
<protein>
    <recommendedName>
        <fullName evidence="5">Exodeoxyribonuclease 7 large subunit</fullName>
        <ecNumber evidence="5">3.1.11.6</ecNumber>
    </recommendedName>
    <alternativeName>
        <fullName evidence="5">Exodeoxyribonuclease VII large subunit</fullName>
        <shortName evidence="5">Exonuclease VII large subunit</shortName>
    </alternativeName>
</protein>
<dbReference type="NCBIfam" id="TIGR00237">
    <property type="entry name" value="xseA"/>
    <property type="match status" value="1"/>
</dbReference>
<comment type="function">
    <text evidence="5">Bidirectionally degrades single-stranded DNA into large acid-insoluble oligonucleotides, which are then degraded further into small acid-soluble oligonucleotides.</text>
</comment>
<dbReference type="GO" id="GO:0008855">
    <property type="term" value="F:exodeoxyribonuclease VII activity"/>
    <property type="evidence" value="ECO:0007669"/>
    <property type="project" value="UniProtKB-UniRule"/>
</dbReference>
<dbReference type="GO" id="GO:0009318">
    <property type="term" value="C:exodeoxyribonuclease VII complex"/>
    <property type="evidence" value="ECO:0007669"/>
    <property type="project" value="UniProtKB-UniRule"/>
</dbReference>
<dbReference type="InterPro" id="IPR020579">
    <property type="entry name" value="Exonuc_VII_lsu_C"/>
</dbReference>
<keyword evidence="1 5" id="KW-0963">Cytoplasm</keyword>
<evidence type="ECO:0000256" key="6">
    <source>
        <dbReference type="RuleBase" id="RU004355"/>
    </source>
</evidence>
<keyword evidence="2 5" id="KW-0540">Nuclease</keyword>
<sequence>MVDAASGVIFSVGQLNRAVGRLLASEFPQVWVRGEISNFTQAASGHWYFSIKDEAAAVRAVMFRNRARLVGLTPRPGEQFEFRATVTLYEPRGDYQLQVDAMRRAGLGNLHEQFLRLKEQLTAEGLFDSGRKREPVAMPRAVGIVTSLAAAALRDVLTTLRRRAPHVRVVIYPSPVQGAEAASGLLAALEAAGTRGEVDTILLVRGGGSLEDLWCFNDERVVRAVAASPLPVISGVGHETDVTLADFAADVRAATPTAAAELCCRSRSRCLAQLQALARNLHALQTRHLQMASLRLDRAAAMLVSPGQRLAQRRQSLASLQQRLLRLMRQPAQGRGRLEVLAGRLRQASPDLQDRRLQVQRLSGDLQRLLEHRLQRQRARLSTLAQMLEALNPEGVLERGYALVWDAEGRVVRSMGQVRPGQALELQFSDGRVRAQAGGRESDTR</sequence>
<comment type="subunit">
    <text evidence="5">Heterooligomer composed of large and small subunits.</text>
</comment>
<reference evidence="9 10" key="1">
    <citation type="submission" date="2019-03" db="EMBL/GenBank/DDBJ databases">
        <title>Genomic Encyclopedia of Type Strains, Phase IV (KMG-IV): sequencing the most valuable type-strain genomes for metagenomic binning, comparative biology and taxonomic classification.</title>
        <authorList>
            <person name="Goeker M."/>
        </authorList>
    </citation>
    <scope>NUCLEOTIDE SEQUENCE [LARGE SCALE GENOMIC DNA]</scope>
    <source>
        <strain evidence="9 10">DSM 100048</strain>
    </source>
</reference>
<dbReference type="EC" id="3.1.11.6" evidence="5"/>
<comment type="caution">
    <text evidence="9">The sequence shown here is derived from an EMBL/GenBank/DDBJ whole genome shotgun (WGS) entry which is preliminary data.</text>
</comment>
<evidence type="ECO:0000256" key="2">
    <source>
        <dbReference type="ARBA" id="ARBA00022722"/>
    </source>
</evidence>
<name>A0A4R3VC07_9BURK</name>
<feature type="domain" description="Exonuclease VII large subunit C-terminal" evidence="7">
    <location>
        <begin position="126"/>
        <end position="436"/>
    </location>
</feature>
<evidence type="ECO:0000259" key="7">
    <source>
        <dbReference type="Pfam" id="PF02601"/>
    </source>
</evidence>
<evidence type="ECO:0000259" key="8">
    <source>
        <dbReference type="Pfam" id="PF13742"/>
    </source>
</evidence>
<dbReference type="HAMAP" id="MF_00378">
    <property type="entry name" value="Exonuc_7_L"/>
    <property type="match status" value="1"/>
</dbReference>
<keyword evidence="10" id="KW-1185">Reference proteome</keyword>
<evidence type="ECO:0000256" key="4">
    <source>
        <dbReference type="ARBA" id="ARBA00022839"/>
    </source>
</evidence>
<proteinExistence type="inferred from homology"/>
<feature type="domain" description="OB-fold nucleic acid binding" evidence="8">
    <location>
        <begin position="10"/>
        <end position="103"/>
    </location>
</feature>
<evidence type="ECO:0000256" key="5">
    <source>
        <dbReference type="HAMAP-Rule" id="MF_00378"/>
    </source>
</evidence>
<dbReference type="AlphaFoldDB" id="A0A4R3VC07"/>
<comment type="catalytic activity">
    <reaction evidence="5 6">
        <text>Exonucleolytic cleavage in either 5'- to 3'- or 3'- to 5'-direction to yield nucleoside 5'-phosphates.</text>
        <dbReference type="EC" id="3.1.11.6"/>
    </reaction>
</comment>
<keyword evidence="3 5" id="KW-0378">Hydrolase</keyword>
<dbReference type="Proteomes" id="UP000294692">
    <property type="component" value="Unassembled WGS sequence"/>
</dbReference>